<reference evidence="2" key="1">
    <citation type="journal article" date="2022" name="bioRxiv">
        <title>Discovery and biosynthetic assessment of Streptomyces ortus sp nov. isolated from a deep-sea sponge.</title>
        <authorList>
            <person name="Williams S.E."/>
        </authorList>
    </citation>
    <scope>NUCLEOTIDE SEQUENCE</scope>
    <source>
        <strain evidence="2">A15ISP2-DRY2</strain>
    </source>
</reference>
<feature type="domain" description="Trypsin-co-occurring" evidence="1">
    <location>
        <begin position="8"/>
        <end position="102"/>
    </location>
</feature>
<name>A0ABT3VBU8_9ACTN</name>
<dbReference type="NCBIfam" id="NF041216">
    <property type="entry name" value="CU044_2847_fam"/>
    <property type="match status" value="1"/>
</dbReference>
<dbReference type="InterPro" id="IPR045794">
    <property type="entry name" value="Trypco1"/>
</dbReference>
<evidence type="ECO:0000313" key="2">
    <source>
        <dbReference type="EMBL" id="MCX4237308.1"/>
    </source>
</evidence>
<dbReference type="Pfam" id="PF19493">
    <property type="entry name" value="Trypco1"/>
    <property type="match status" value="1"/>
</dbReference>
<comment type="caution">
    <text evidence="2">The sequence shown here is derived from an EMBL/GenBank/DDBJ whole genome shotgun (WGS) entry which is preliminary data.</text>
</comment>
<organism evidence="2 3">
    <name type="scientific">Streptomyces ortus</name>
    <dbReference type="NCBI Taxonomy" id="2867268"/>
    <lineage>
        <taxon>Bacteria</taxon>
        <taxon>Bacillati</taxon>
        <taxon>Actinomycetota</taxon>
        <taxon>Actinomycetes</taxon>
        <taxon>Kitasatosporales</taxon>
        <taxon>Streptomycetaceae</taxon>
        <taxon>Streptomyces</taxon>
    </lineage>
</organism>
<evidence type="ECO:0000313" key="3">
    <source>
        <dbReference type="Proteomes" id="UP001165590"/>
    </source>
</evidence>
<dbReference type="RefSeq" id="WP_267029731.1">
    <property type="nucleotide sequence ID" value="NZ_JAIFZO010000002.1"/>
</dbReference>
<sequence length="111" mass="11582">MELTRFITEDGVEVIVETGDDEPAIIPVARGADGIADAAATLDSGLDRITAVAGTAVRRLRAMAQRPDEITVELGVRLNASVGAVIARSESEGHLAVTLVWRSGNADTPDS</sequence>
<accession>A0ABT3VBU8</accession>
<protein>
    <recommendedName>
        <fullName evidence="1">Trypsin-co-occurring domain-containing protein</fullName>
    </recommendedName>
</protein>
<keyword evidence="3" id="KW-1185">Reference proteome</keyword>
<proteinExistence type="predicted"/>
<dbReference type="EMBL" id="JAIFZO010000002">
    <property type="protein sequence ID" value="MCX4237308.1"/>
    <property type="molecule type" value="Genomic_DNA"/>
</dbReference>
<dbReference type="Proteomes" id="UP001165590">
    <property type="component" value="Unassembled WGS sequence"/>
</dbReference>
<gene>
    <name evidence="2" type="ORF">K3769_31965</name>
</gene>
<evidence type="ECO:0000259" key="1">
    <source>
        <dbReference type="Pfam" id="PF19493"/>
    </source>
</evidence>